<dbReference type="Proteomes" id="UP000244911">
    <property type="component" value="Unassembled WGS sequence"/>
</dbReference>
<reference evidence="7 8" key="1">
    <citation type="submission" date="2018-03" db="EMBL/GenBank/DDBJ databases">
        <authorList>
            <person name="Keele B.F."/>
        </authorList>
    </citation>
    <scope>NUCLEOTIDE SEQUENCE [LARGE SCALE GENOMIC DNA]</scope>
    <source>
        <strain evidence="7 8">CECT 8811</strain>
    </source>
</reference>
<comment type="subcellular location">
    <subcellularLocation>
        <location evidence="1">Cell outer membrane</location>
    </subcellularLocation>
</comment>
<dbReference type="AlphaFoldDB" id="A0A2R8AIM2"/>
<dbReference type="PANTHER" id="PTHR30329">
    <property type="entry name" value="STATOR ELEMENT OF FLAGELLAR MOTOR COMPLEX"/>
    <property type="match status" value="1"/>
</dbReference>
<dbReference type="InterPro" id="IPR050330">
    <property type="entry name" value="Bact_OuterMem_StrucFunc"/>
</dbReference>
<dbReference type="GO" id="GO:0009279">
    <property type="term" value="C:cell outer membrane"/>
    <property type="evidence" value="ECO:0007669"/>
    <property type="project" value="UniProtKB-SubCell"/>
</dbReference>
<dbReference type="EMBL" id="OMOI01000001">
    <property type="protein sequence ID" value="SPF75891.1"/>
    <property type="molecule type" value="Genomic_DNA"/>
</dbReference>
<protein>
    <submittedName>
        <fullName evidence="7">Outer membrane lipoprotein Omp16</fullName>
    </submittedName>
</protein>
<feature type="domain" description="OmpA-like" evidence="6">
    <location>
        <begin position="65"/>
        <end position="181"/>
    </location>
</feature>
<keyword evidence="3" id="KW-0998">Cell outer membrane</keyword>
<evidence type="ECO:0000256" key="2">
    <source>
        <dbReference type="ARBA" id="ARBA00023136"/>
    </source>
</evidence>
<evidence type="ECO:0000313" key="8">
    <source>
        <dbReference type="Proteomes" id="UP000244911"/>
    </source>
</evidence>
<sequence length="220" mass="24269">MKRIKPILAATSVIAVLSGCADNPQAMHFWLNEAGGSLDEGGFGAPTAHNIGVHTGQINVVQALAERFSREVGDTVNFEFNKADLSPEARSILDTQAKWILQFPEIRFRVYGHTDLVGSTAYNNRLGMRRARTVVNYLVSRGISRSRLEAVVSYGETRPLIQTDQRELRNRRTVTEVSGFANNRKATLLDGKYAEIINREYIESATTATEVANGNVGTVE</sequence>
<feature type="signal peptide" evidence="5">
    <location>
        <begin position="1"/>
        <end position="21"/>
    </location>
</feature>
<dbReference type="Pfam" id="PF00691">
    <property type="entry name" value="OmpA"/>
    <property type="match status" value="1"/>
</dbReference>
<evidence type="ECO:0000313" key="7">
    <source>
        <dbReference type="EMBL" id="SPF75891.1"/>
    </source>
</evidence>
<dbReference type="CDD" id="cd07185">
    <property type="entry name" value="OmpA_C-like"/>
    <property type="match status" value="1"/>
</dbReference>
<evidence type="ECO:0000259" key="6">
    <source>
        <dbReference type="PROSITE" id="PS51123"/>
    </source>
</evidence>
<dbReference type="Gene3D" id="3.30.1330.60">
    <property type="entry name" value="OmpA-like domain"/>
    <property type="match status" value="1"/>
</dbReference>
<dbReference type="PROSITE" id="PS51123">
    <property type="entry name" value="OMPA_2"/>
    <property type="match status" value="1"/>
</dbReference>
<evidence type="ECO:0000256" key="4">
    <source>
        <dbReference type="PROSITE-ProRule" id="PRU00473"/>
    </source>
</evidence>
<dbReference type="SUPFAM" id="SSF103088">
    <property type="entry name" value="OmpA-like"/>
    <property type="match status" value="1"/>
</dbReference>
<dbReference type="InterPro" id="IPR006665">
    <property type="entry name" value="OmpA-like"/>
</dbReference>
<dbReference type="RefSeq" id="WP_181363687.1">
    <property type="nucleotide sequence ID" value="NZ_OMOI01000001.1"/>
</dbReference>
<keyword evidence="2 4" id="KW-0472">Membrane</keyword>
<name>A0A2R8AIM2_9RHOB</name>
<keyword evidence="5" id="KW-0732">Signal</keyword>
<dbReference type="InterPro" id="IPR006664">
    <property type="entry name" value="OMP_bac"/>
</dbReference>
<gene>
    <name evidence="7" type="ORF">ALP8811_00885</name>
</gene>
<keyword evidence="7" id="KW-0449">Lipoprotein</keyword>
<evidence type="ECO:0000256" key="5">
    <source>
        <dbReference type="SAM" id="SignalP"/>
    </source>
</evidence>
<accession>A0A2R8AIM2</accession>
<feature type="chain" id="PRO_5015354634" evidence="5">
    <location>
        <begin position="22"/>
        <end position="220"/>
    </location>
</feature>
<dbReference type="PANTHER" id="PTHR30329:SF21">
    <property type="entry name" value="LIPOPROTEIN YIAD-RELATED"/>
    <property type="match status" value="1"/>
</dbReference>
<dbReference type="PRINTS" id="PR01021">
    <property type="entry name" value="OMPADOMAIN"/>
</dbReference>
<evidence type="ECO:0000256" key="3">
    <source>
        <dbReference type="ARBA" id="ARBA00023237"/>
    </source>
</evidence>
<evidence type="ECO:0000256" key="1">
    <source>
        <dbReference type="ARBA" id="ARBA00004442"/>
    </source>
</evidence>
<proteinExistence type="predicted"/>
<dbReference type="InterPro" id="IPR036737">
    <property type="entry name" value="OmpA-like_sf"/>
</dbReference>
<dbReference type="PROSITE" id="PS51257">
    <property type="entry name" value="PROKAR_LIPOPROTEIN"/>
    <property type="match status" value="1"/>
</dbReference>
<keyword evidence="8" id="KW-1185">Reference proteome</keyword>
<organism evidence="7 8">
    <name type="scientific">Aliiroseovarius pelagivivens</name>
    <dbReference type="NCBI Taxonomy" id="1639690"/>
    <lineage>
        <taxon>Bacteria</taxon>
        <taxon>Pseudomonadati</taxon>
        <taxon>Pseudomonadota</taxon>
        <taxon>Alphaproteobacteria</taxon>
        <taxon>Rhodobacterales</taxon>
        <taxon>Paracoccaceae</taxon>
        <taxon>Aliiroseovarius</taxon>
    </lineage>
</organism>